<comment type="caution">
    <text evidence="1">The sequence shown here is derived from an EMBL/GenBank/DDBJ whole genome shotgun (WGS) entry which is preliminary data.</text>
</comment>
<dbReference type="RefSeq" id="WP_112232029.1">
    <property type="nucleotide sequence ID" value="NZ_QLTT01000014.1"/>
</dbReference>
<dbReference type="Pfam" id="PF06666">
    <property type="entry name" value="DUF1173"/>
    <property type="match status" value="1"/>
</dbReference>
<sequence>MKPRSRLVPTTPAEGTVDAADRAQDKGRVQLADRVVAAAAVKQHPDRYTTLFARARSEVGHAICLCRNDKVVRLVIRCRSGRYHLANWPAEGHQHIPGCPWYRSHSSVSGRSAYAEAITTIEDGTAIRLSAPLTVRGASASPSTTTGPADAAAGTSRRALGPLALLHYLWECAQLNTWHPQVERRTWRTCQALLDEQVRDCQVNKVPLADALWIVPAFRPEHADRINAAWDRFLAGLTATSRARRRGLVLGELRAATPTDYSVRLSLAHQKAPLYATPQLMDRVRRSYPSVFSEHTGQSLRPRVVLCLIERSPGGYAKVVDLAAMLTTQTYLPVDSSYEADMADSLVSAGRAFVKPLRYDGDGVFPDFVLVDDEPETYVEVWGVRGRESYETRRRAKQNFYRDTGRALLEWDVNDPLPELAR</sequence>
<gene>
    <name evidence="1" type="ORF">C8D87_114157</name>
</gene>
<dbReference type="EMBL" id="QLTT01000014">
    <property type="protein sequence ID" value="RAS59545.1"/>
    <property type="molecule type" value="Genomic_DNA"/>
</dbReference>
<proteinExistence type="predicted"/>
<evidence type="ECO:0000313" key="1">
    <source>
        <dbReference type="EMBL" id="RAS59545.1"/>
    </source>
</evidence>
<dbReference type="InterPro" id="IPR009553">
    <property type="entry name" value="DUF1173"/>
</dbReference>
<keyword evidence="2" id="KW-1185">Reference proteome</keyword>
<evidence type="ECO:0000313" key="2">
    <source>
        <dbReference type="Proteomes" id="UP000248714"/>
    </source>
</evidence>
<name>A0ABX9DYG9_9PSEU</name>
<dbReference type="Proteomes" id="UP000248714">
    <property type="component" value="Unassembled WGS sequence"/>
</dbReference>
<accession>A0ABX9DYG9</accession>
<organism evidence="1 2">
    <name type="scientific">Lentzea atacamensis</name>
    <dbReference type="NCBI Taxonomy" id="531938"/>
    <lineage>
        <taxon>Bacteria</taxon>
        <taxon>Bacillati</taxon>
        <taxon>Actinomycetota</taxon>
        <taxon>Actinomycetes</taxon>
        <taxon>Pseudonocardiales</taxon>
        <taxon>Pseudonocardiaceae</taxon>
        <taxon>Lentzea</taxon>
    </lineage>
</organism>
<protein>
    <submittedName>
        <fullName evidence="1">Uncharacterized protein DUF1173</fullName>
    </submittedName>
</protein>
<reference evidence="1 2" key="1">
    <citation type="submission" date="2018-06" db="EMBL/GenBank/DDBJ databases">
        <title>Genomic Encyclopedia of Type Strains, Phase IV (KMG-IV): sequencing the most valuable type-strain genomes for metagenomic binning, comparative biology and taxonomic classification.</title>
        <authorList>
            <person name="Goeker M."/>
        </authorList>
    </citation>
    <scope>NUCLEOTIDE SEQUENCE [LARGE SCALE GENOMIC DNA]</scope>
    <source>
        <strain evidence="1 2">DSM 45479</strain>
    </source>
</reference>